<dbReference type="EMBL" id="MDEG01000002">
    <property type="protein sequence ID" value="PPU99450.1"/>
    <property type="molecule type" value="Genomic_DNA"/>
</dbReference>
<reference evidence="2" key="1">
    <citation type="submission" date="2016-08" db="EMBL/GenBank/DDBJ databases">
        <authorList>
            <person name="Merda D."/>
            <person name="Briand M."/>
            <person name="Taghouti G."/>
            <person name="Carrere S."/>
            <person name="Gouzy J."/>
            <person name="Portier P."/>
            <person name="Jacques M.-A."/>
            <person name="Fischer-Le Saux M."/>
        </authorList>
    </citation>
    <scope>NUCLEOTIDE SEQUENCE [LARGE SCALE GENOMIC DNA]</scope>
    <source>
        <strain evidence="2">CFBP1156</strain>
    </source>
</reference>
<proteinExistence type="predicted"/>
<organism evidence="1 2">
    <name type="scientific">Xanthomonas hyacinthi</name>
    <dbReference type="NCBI Taxonomy" id="56455"/>
    <lineage>
        <taxon>Bacteria</taxon>
        <taxon>Pseudomonadati</taxon>
        <taxon>Pseudomonadota</taxon>
        <taxon>Gammaproteobacteria</taxon>
        <taxon>Lysobacterales</taxon>
        <taxon>Lysobacteraceae</taxon>
        <taxon>Xanthomonas</taxon>
    </lineage>
</organism>
<keyword evidence="2" id="KW-1185">Reference proteome</keyword>
<evidence type="ECO:0008006" key="3">
    <source>
        <dbReference type="Google" id="ProtNLM"/>
    </source>
</evidence>
<dbReference type="Proteomes" id="UP000238261">
    <property type="component" value="Unassembled WGS sequence"/>
</dbReference>
<name>A0A2S7F204_9XANT</name>
<evidence type="ECO:0000313" key="1">
    <source>
        <dbReference type="EMBL" id="PPU99450.1"/>
    </source>
</evidence>
<evidence type="ECO:0000313" key="2">
    <source>
        <dbReference type="Proteomes" id="UP000238261"/>
    </source>
</evidence>
<protein>
    <recommendedName>
        <fullName evidence="3">Conjugal transfer protein TraN</fullName>
    </recommendedName>
</protein>
<comment type="caution">
    <text evidence="1">The sequence shown here is derived from an EMBL/GenBank/DDBJ whole genome shotgun (WGS) entry which is preliminary data.</text>
</comment>
<dbReference type="AlphaFoldDB" id="A0A2S7F204"/>
<dbReference type="OrthoDB" id="5297981at2"/>
<accession>A0A2S7F204</accession>
<dbReference type="Pfam" id="PF06986">
    <property type="entry name" value="F_T4SS_TraN"/>
    <property type="match status" value="1"/>
</dbReference>
<dbReference type="InterPro" id="IPR014121">
    <property type="entry name" value="TraN_Ftype"/>
</dbReference>
<gene>
    <name evidence="1" type="ORF">XhyaCFBP1156_04105</name>
</gene>
<sequence>MRVLGHCVSCIERTTGKCCFNSVLARIINKQGRQQFGKGWGEAKAPDCSGFTIAQLQAMNFAAMDLSEFYASIVPTLPNVEAIRDANAGQIANCYYGQGQCQ</sequence>